<keyword evidence="1" id="KW-0812">Transmembrane</keyword>
<evidence type="ECO:0000313" key="2">
    <source>
        <dbReference type="EMBL" id="QDH46780.1"/>
    </source>
</evidence>
<organism evidence="2 3">
    <name type="scientific">Aeromonas phage LAh_8</name>
    <dbReference type="NCBI Taxonomy" id="2591032"/>
    <lineage>
        <taxon>Viruses</taxon>
        <taxon>Duplodnaviria</taxon>
        <taxon>Heunggongvirae</taxon>
        <taxon>Uroviricota</taxon>
        <taxon>Caudoviricetes</taxon>
        <taxon>Grimontviridae</taxon>
        <taxon>Lahexavirus</taxon>
        <taxon>Lahexavirus LAh8</taxon>
    </lineage>
</organism>
<feature type="transmembrane region" description="Helical" evidence="1">
    <location>
        <begin position="65"/>
        <end position="89"/>
    </location>
</feature>
<keyword evidence="1" id="KW-0472">Membrane</keyword>
<evidence type="ECO:0000256" key="1">
    <source>
        <dbReference type="SAM" id="Phobius"/>
    </source>
</evidence>
<feature type="transmembrane region" description="Helical" evidence="1">
    <location>
        <begin position="110"/>
        <end position="133"/>
    </location>
</feature>
<evidence type="ECO:0000313" key="3">
    <source>
        <dbReference type="Proteomes" id="UP000316999"/>
    </source>
</evidence>
<dbReference type="EMBL" id="MK838114">
    <property type="protein sequence ID" value="QDH46780.1"/>
    <property type="molecule type" value="Genomic_DNA"/>
</dbReference>
<protein>
    <submittedName>
        <fullName evidence="2">Uncharacterized protein</fullName>
    </submittedName>
</protein>
<accession>A0A514A0H6</accession>
<keyword evidence="3" id="KW-1185">Reference proteome</keyword>
<sequence>MEKMLDVIGYWSVVSLMIAPLLAFPVIGFTWYVDYVLQKYAGWSHRLIWWEKLCDRDFTDLEISISIAGCAMAVIEGFALLITTIHYIVSDDKQHDYLVLIKWMGTTFGPTFGLVVAAIAVFIGFHLLLVGYAKCLSLNDKVKAKEKKDV</sequence>
<reference evidence="2 3" key="1">
    <citation type="submission" date="2019-04" db="EMBL/GenBank/DDBJ databases">
        <title>Novel bacteriophages capable of disrupting biofilms from clinical strains of Aeromonas hydrophila with intrinsic antibiotic resistance.</title>
        <authorList>
            <person name="Kabwe M."/>
            <person name="Brown T.L."/>
            <person name="Speirs L."/>
            <person name="Ku H."/>
            <person name="Leach M."/>
            <person name="Chan H.T."/>
            <person name="Petrovski S."/>
            <person name="Lock P."/>
            <person name="Tucci J."/>
        </authorList>
    </citation>
    <scope>NUCLEOTIDE SEQUENCE [LARGE SCALE GENOMIC DNA]</scope>
</reference>
<feature type="transmembrane region" description="Helical" evidence="1">
    <location>
        <begin position="7"/>
        <end position="33"/>
    </location>
</feature>
<keyword evidence="1" id="KW-1133">Transmembrane helix</keyword>
<dbReference type="Proteomes" id="UP000316999">
    <property type="component" value="Segment"/>
</dbReference>
<name>A0A514A0H6_9CAUD</name>
<gene>
    <name evidence="2" type="ORF">LAh8_43</name>
</gene>
<proteinExistence type="predicted"/>